<evidence type="ECO:0000313" key="6">
    <source>
        <dbReference type="EMBL" id="APH07207.1"/>
    </source>
</evidence>
<dbReference type="InterPro" id="IPR027417">
    <property type="entry name" value="P-loop_NTPase"/>
</dbReference>
<feature type="domain" description="FtsK" evidence="5">
    <location>
        <begin position="130"/>
        <end position="311"/>
    </location>
</feature>
<evidence type="ECO:0000259" key="5">
    <source>
        <dbReference type="PROSITE" id="PS50901"/>
    </source>
</evidence>
<dbReference type="InterPro" id="IPR050206">
    <property type="entry name" value="FtsK/SpoIIIE/SftA"/>
</dbReference>
<dbReference type="KEGG" id="bwh:A9C19_20695"/>
<dbReference type="GO" id="GO:0016020">
    <property type="term" value="C:membrane"/>
    <property type="evidence" value="ECO:0007669"/>
    <property type="project" value="UniProtKB-SubCell"/>
</dbReference>
<dbReference type="OrthoDB" id="9807790at2"/>
<evidence type="ECO:0000256" key="3">
    <source>
        <dbReference type="ARBA" id="ARBA00022840"/>
    </source>
</evidence>
<accession>A0A1L3MXZ6</accession>
<dbReference type="RefSeq" id="WP_072581986.1">
    <property type="nucleotide sequence ID" value="NZ_CP016021.1"/>
</dbReference>
<dbReference type="EMBL" id="CP016021">
    <property type="protein sequence ID" value="APH07207.1"/>
    <property type="molecule type" value="Genomic_DNA"/>
</dbReference>
<dbReference type="InterPro" id="IPR002543">
    <property type="entry name" value="FtsK_dom"/>
</dbReference>
<keyword evidence="2 4" id="KW-0547">Nucleotide-binding</keyword>
<evidence type="ECO:0000256" key="2">
    <source>
        <dbReference type="ARBA" id="ARBA00022741"/>
    </source>
</evidence>
<evidence type="ECO:0000256" key="1">
    <source>
        <dbReference type="ARBA" id="ARBA00004141"/>
    </source>
</evidence>
<protein>
    <recommendedName>
        <fullName evidence="5">FtsK domain-containing protein</fullName>
    </recommendedName>
</protein>
<evidence type="ECO:0000313" key="7">
    <source>
        <dbReference type="Proteomes" id="UP000181936"/>
    </source>
</evidence>
<dbReference type="Proteomes" id="UP000181936">
    <property type="component" value="Plasmid unnamed"/>
</dbReference>
<evidence type="ECO:0000256" key="4">
    <source>
        <dbReference type="PROSITE-ProRule" id="PRU00289"/>
    </source>
</evidence>
<reference evidence="6 7" key="1">
    <citation type="journal article" date="2016" name="Sci. Rep.">
        <title>Complete genome sequence and transcriptomic analysis of a novel marine strain Bacillus weihaiensis reveals the mechanism of brown algae degradation.</title>
        <authorList>
            <person name="Zhu Y."/>
            <person name="Chen P."/>
            <person name="Bao Y."/>
            <person name="Men Y."/>
            <person name="Zeng Y."/>
            <person name="Yang J."/>
            <person name="Sun J."/>
            <person name="Sun Y."/>
        </authorList>
    </citation>
    <scope>NUCLEOTIDE SEQUENCE [LARGE SCALE GENOMIC DNA]</scope>
    <source>
        <strain evidence="6 7">Alg07</strain>
        <plasmid evidence="7">Plasmid</plasmid>
    </source>
</reference>
<proteinExistence type="predicted"/>
<geneLocation type="plasmid" evidence="6">
    <name>unnamed</name>
</geneLocation>
<dbReference type="AlphaFoldDB" id="A0A1L3MXZ6"/>
<dbReference type="PROSITE" id="PS50901">
    <property type="entry name" value="FTSK"/>
    <property type="match status" value="1"/>
</dbReference>
<comment type="subcellular location">
    <subcellularLocation>
        <location evidence="1">Membrane</location>
        <topology evidence="1">Multi-pass membrane protein</topology>
    </subcellularLocation>
</comment>
<dbReference type="PANTHER" id="PTHR22683:SF41">
    <property type="entry name" value="DNA TRANSLOCASE FTSK"/>
    <property type="match status" value="1"/>
</dbReference>
<dbReference type="PANTHER" id="PTHR22683">
    <property type="entry name" value="SPORULATION PROTEIN RELATED"/>
    <property type="match status" value="1"/>
</dbReference>
<name>A0A1L3MXZ6_9BACI</name>
<dbReference type="GO" id="GO:0003677">
    <property type="term" value="F:DNA binding"/>
    <property type="evidence" value="ECO:0007669"/>
    <property type="project" value="InterPro"/>
</dbReference>
<dbReference type="Gene3D" id="3.40.50.300">
    <property type="entry name" value="P-loop containing nucleotide triphosphate hydrolases"/>
    <property type="match status" value="1"/>
</dbReference>
<keyword evidence="6" id="KW-0614">Plasmid</keyword>
<dbReference type="SUPFAM" id="SSF52540">
    <property type="entry name" value="P-loop containing nucleoside triphosphate hydrolases"/>
    <property type="match status" value="1"/>
</dbReference>
<gene>
    <name evidence="6" type="ORF">A9C19_20695</name>
</gene>
<keyword evidence="3 4" id="KW-0067">ATP-binding</keyword>
<sequence length="390" mass="44997">MLSEFIKRQKAKSDLNKCFMNADLYKIYKNSSGRQFFSYPKIQAVVFKEDLIQYTFTLLNGMDPKEVLKREYVFKQSFGPNIELEGDYKRFILTIYKKTMPKELIYKQEEIIRNISQHSLGIICGQNRFGEYVTFDLLKQPHILIAGETGSGKSTQLRSILTSLIALKKPHELELYLGDCKKSEFHIFRKVEHVKCVLSNVKDIADMLQHIKQELDERSDLTEVFEVSHVDDLPEEHKRPYIVVCIDEFVMLRKNEDVMEILTELVAIGRTLGVFAVLSMQRPNAKVLDTTIRANLTVSMGFKLRDMIEARIVNTPGAHEIEHSGRFIMNSDQLYELQAPYLTLENAKKLLSPFMVVKEAKEVKNDSEDGSELSNHLLEEDVFIDAIDEA</sequence>
<dbReference type="GO" id="GO:0005524">
    <property type="term" value="F:ATP binding"/>
    <property type="evidence" value="ECO:0007669"/>
    <property type="project" value="UniProtKB-UniRule"/>
</dbReference>
<keyword evidence="7" id="KW-1185">Reference proteome</keyword>
<feature type="binding site" evidence="4">
    <location>
        <begin position="147"/>
        <end position="154"/>
    </location>
    <ligand>
        <name>ATP</name>
        <dbReference type="ChEBI" id="CHEBI:30616"/>
    </ligand>
</feature>
<organism evidence="6 7">
    <name type="scientific">Bacillus weihaiensis</name>
    <dbReference type="NCBI Taxonomy" id="1547283"/>
    <lineage>
        <taxon>Bacteria</taxon>
        <taxon>Bacillati</taxon>
        <taxon>Bacillota</taxon>
        <taxon>Bacilli</taxon>
        <taxon>Bacillales</taxon>
        <taxon>Bacillaceae</taxon>
        <taxon>Bacillus</taxon>
    </lineage>
</organism>
<dbReference type="Pfam" id="PF01580">
    <property type="entry name" value="FtsK_SpoIIIE"/>
    <property type="match status" value="1"/>
</dbReference>